<keyword evidence="3" id="KW-1185">Reference proteome</keyword>
<feature type="transmembrane region" description="Helical" evidence="1">
    <location>
        <begin position="205"/>
        <end position="226"/>
    </location>
</feature>
<feature type="transmembrane region" description="Helical" evidence="1">
    <location>
        <begin position="21"/>
        <end position="42"/>
    </location>
</feature>
<gene>
    <name evidence="2" type="ORF">DFQ14_10486</name>
</gene>
<organism evidence="2 3">
    <name type="scientific">Halopolyspora algeriensis</name>
    <dbReference type="NCBI Taxonomy" id="1500506"/>
    <lineage>
        <taxon>Bacteria</taxon>
        <taxon>Bacillati</taxon>
        <taxon>Actinomycetota</taxon>
        <taxon>Actinomycetes</taxon>
        <taxon>Actinomycetes incertae sedis</taxon>
        <taxon>Halopolyspora</taxon>
    </lineage>
</organism>
<dbReference type="EMBL" id="QPJC01000004">
    <property type="protein sequence ID" value="RCW44497.1"/>
    <property type="molecule type" value="Genomic_DNA"/>
</dbReference>
<feature type="transmembrane region" description="Helical" evidence="1">
    <location>
        <begin position="96"/>
        <end position="118"/>
    </location>
</feature>
<accession>A0A368VWF0</accession>
<keyword evidence="1" id="KW-1133">Transmembrane helix</keyword>
<keyword evidence="1" id="KW-0812">Transmembrane</keyword>
<dbReference type="Proteomes" id="UP000253495">
    <property type="component" value="Unassembled WGS sequence"/>
</dbReference>
<feature type="transmembrane region" description="Helical" evidence="1">
    <location>
        <begin position="238"/>
        <end position="263"/>
    </location>
</feature>
<evidence type="ECO:0000313" key="2">
    <source>
        <dbReference type="EMBL" id="RCW44497.1"/>
    </source>
</evidence>
<protein>
    <submittedName>
        <fullName evidence="2">Uncharacterized protein</fullName>
    </submittedName>
</protein>
<feature type="transmembrane region" description="Helical" evidence="1">
    <location>
        <begin position="170"/>
        <end position="193"/>
    </location>
</feature>
<feature type="transmembrane region" description="Helical" evidence="1">
    <location>
        <begin position="130"/>
        <end position="149"/>
    </location>
</feature>
<reference evidence="2 3" key="1">
    <citation type="submission" date="2018-07" db="EMBL/GenBank/DDBJ databases">
        <title>Genomic Encyclopedia of Type Strains, Phase III (KMG-III): the genomes of soil and plant-associated and newly described type strains.</title>
        <authorList>
            <person name="Whitman W."/>
        </authorList>
    </citation>
    <scope>NUCLEOTIDE SEQUENCE [LARGE SCALE GENOMIC DNA]</scope>
    <source>
        <strain evidence="2 3">CECT 8575</strain>
    </source>
</reference>
<dbReference type="RefSeq" id="WP_114452569.1">
    <property type="nucleotide sequence ID" value="NZ_QPJC01000004.1"/>
</dbReference>
<evidence type="ECO:0000256" key="1">
    <source>
        <dbReference type="SAM" id="Phobius"/>
    </source>
</evidence>
<evidence type="ECO:0000313" key="3">
    <source>
        <dbReference type="Proteomes" id="UP000253495"/>
    </source>
</evidence>
<dbReference type="AlphaFoldDB" id="A0A368VWF0"/>
<comment type="caution">
    <text evidence="2">The sequence shown here is derived from an EMBL/GenBank/DDBJ whole genome shotgun (WGS) entry which is preliminary data.</text>
</comment>
<name>A0A368VWF0_9ACTN</name>
<dbReference type="OrthoDB" id="5197243at2"/>
<keyword evidence="1" id="KW-0472">Membrane</keyword>
<feature type="transmembrane region" description="Helical" evidence="1">
    <location>
        <begin position="62"/>
        <end position="84"/>
    </location>
</feature>
<proteinExistence type="predicted"/>
<feature type="transmembrane region" description="Helical" evidence="1">
    <location>
        <begin position="269"/>
        <end position="291"/>
    </location>
</feature>
<sequence length="323" mass="34504">MSVHDGADDASERPWSTSRGCMGTAALLGFNLVLVGWSLSRLPLHALSVVPGSSPQHGVRDTIFPVFLACIVTAVAVGHLWFMARVLRLCGTLRPVPTLLVGIAVSTALILVTGVLLWSSLEPDPLRLTGAFAFPVLGAVGCASVVRLAPRTTDVPEIPRPTSRGAIASAGMLGVNFVLVAWSSLMFWALSMLGMGMSSRQEPPILVISVYCVLTVVAVVQVWFLIRMMRLTGVARPASMLLLAVVTSIASAFVVGMVLWGLWWQWQWVFGYALVVPLFSALAAAGFGLTVRLAHRTGILLTLALVAPVVTIGGVLILRVFRW</sequence>
<feature type="transmembrane region" description="Helical" evidence="1">
    <location>
        <begin position="298"/>
        <end position="321"/>
    </location>
</feature>